<dbReference type="EMBL" id="BAABJM010000002">
    <property type="protein sequence ID" value="GAA5050548.1"/>
    <property type="molecule type" value="Genomic_DNA"/>
</dbReference>
<evidence type="ECO:0000313" key="3">
    <source>
        <dbReference type="EMBL" id="GAA5050548.1"/>
    </source>
</evidence>
<protein>
    <submittedName>
        <fullName evidence="3">Uncharacterized protein</fullName>
    </submittedName>
</protein>
<accession>A0ABP9K3G6</accession>
<feature type="transmembrane region" description="Helical" evidence="2">
    <location>
        <begin position="50"/>
        <end position="75"/>
    </location>
</feature>
<keyword evidence="4" id="KW-1185">Reference proteome</keyword>
<sequence>MLGVVTFALFFQPWLTASGRNGTITTDAFATMGGVTNGVDGWGADGFGDLYLSGVWAVLASAAIITALFATIVGLRARNATLATVVAFAYVAAAVCVLIAMLYFNSKVPELRHVLAHGNNFSTKLGSLVDGFTGDAQTGGTPGRNIASAGLSRFAVLGGITASGAAIIAAAQWLTPREEYVREIVVEKATAAEPQQAQSPSEPPRVVVPAAMPVAPPQPATPALAQEQGELLWEELTFDDALFESVNTPRPRATIDRRLRPYRRPPNRTPASTP</sequence>
<feature type="region of interest" description="Disordered" evidence="1">
    <location>
        <begin position="191"/>
        <end position="227"/>
    </location>
</feature>
<reference evidence="4" key="1">
    <citation type="journal article" date="2019" name="Int. J. Syst. Evol. Microbiol.">
        <title>The Global Catalogue of Microorganisms (GCM) 10K type strain sequencing project: providing services to taxonomists for standard genome sequencing and annotation.</title>
        <authorList>
            <consortium name="The Broad Institute Genomics Platform"/>
            <consortium name="The Broad Institute Genome Sequencing Center for Infectious Disease"/>
            <person name="Wu L."/>
            <person name="Ma J."/>
        </authorList>
    </citation>
    <scope>NUCLEOTIDE SEQUENCE [LARGE SCALE GENOMIC DNA]</scope>
    <source>
        <strain evidence="4">JCM 18298</strain>
    </source>
</reference>
<dbReference type="Proteomes" id="UP001500603">
    <property type="component" value="Unassembled WGS sequence"/>
</dbReference>
<evidence type="ECO:0000256" key="1">
    <source>
        <dbReference type="SAM" id="MobiDB-lite"/>
    </source>
</evidence>
<keyword evidence="2" id="KW-1133">Transmembrane helix</keyword>
<comment type="caution">
    <text evidence="3">The sequence shown here is derived from an EMBL/GenBank/DDBJ whole genome shotgun (WGS) entry which is preliminary data.</text>
</comment>
<evidence type="ECO:0000313" key="4">
    <source>
        <dbReference type="Proteomes" id="UP001500603"/>
    </source>
</evidence>
<gene>
    <name evidence="3" type="ORF">GCM10023318_20910</name>
</gene>
<feature type="region of interest" description="Disordered" evidence="1">
    <location>
        <begin position="244"/>
        <end position="274"/>
    </location>
</feature>
<organism evidence="3 4">
    <name type="scientific">Nocardia callitridis</name>
    <dbReference type="NCBI Taxonomy" id="648753"/>
    <lineage>
        <taxon>Bacteria</taxon>
        <taxon>Bacillati</taxon>
        <taxon>Actinomycetota</taxon>
        <taxon>Actinomycetes</taxon>
        <taxon>Mycobacteriales</taxon>
        <taxon>Nocardiaceae</taxon>
        <taxon>Nocardia</taxon>
    </lineage>
</organism>
<name>A0ABP9K3G6_9NOCA</name>
<feature type="transmembrane region" description="Helical" evidence="2">
    <location>
        <begin position="82"/>
        <end position="104"/>
    </location>
</feature>
<proteinExistence type="predicted"/>
<evidence type="ECO:0000256" key="2">
    <source>
        <dbReference type="SAM" id="Phobius"/>
    </source>
</evidence>
<keyword evidence="2" id="KW-0472">Membrane</keyword>
<feature type="compositionally biased region" description="Low complexity" evidence="1">
    <location>
        <begin position="191"/>
        <end position="213"/>
    </location>
</feature>
<keyword evidence="2" id="KW-0812">Transmembrane</keyword>